<dbReference type="InterPro" id="IPR036259">
    <property type="entry name" value="MFS_trans_sf"/>
</dbReference>
<dbReference type="PANTHER" id="PTHR11360:SF284">
    <property type="entry name" value="EG:103B4.3 PROTEIN-RELATED"/>
    <property type="match status" value="1"/>
</dbReference>
<feature type="transmembrane region" description="Helical" evidence="3">
    <location>
        <begin position="490"/>
        <end position="518"/>
    </location>
</feature>
<feature type="transmembrane region" description="Helical" evidence="3">
    <location>
        <begin position="862"/>
        <end position="884"/>
    </location>
</feature>
<keyword evidence="3" id="KW-1133">Transmembrane helix</keyword>
<evidence type="ECO:0000259" key="4">
    <source>
        <dbReference type="PROSITE" id="PS50835"/>
    </source>
</evidence>
<dbReference type="GO" id="GO:0016020">
    <property type="term" value="C:membrane"/>
    <property type="evidence" value="ECO:0007669"/>
    <property type="project" value="UniProtKB-SubCell"/>
</dbReference>
<dbReference type="Gene3D" id="2.60.40.10">
    <property type="entry name" value="Immunoglobulins"/>
    <property type="match status" value="2"/>
</dbReference>
<feature type="transmembrane region" description="Helical" evidence="3">
    <location>
        <begin position="741"/>
        <end position="764"/>
    </location>
</feature>
<dbReference type="PROSITE" id="PS50835">
    <property type="entry name" value="IG_LIKE"/>
    <property type="match status" value="2"/>
</dbReference>
<accession>A0A6J8E5W3</accession>
<dbReference type="Pfam" id="PF13927">
    <property type="entry name" value="Ig_3"/>
    <property type="match status" value="1"/>
</dbReference>
<proteinExistence type="predicted"/>
<feature type="transmembrane region" description="Helical" evidence="3">
    <location>
        <begin position="704"/>
        <end position="721"/>
    </location>
</feature>
<evidence type="ECO:0000313" key="7">
    <source>
        <dbReference type="Proteomes" id="UP000507470"/>
    </source>
</evidence>
<feature type="transmembrane region" description="Helical" evidence="3">
    <location>
        <begin position="832"/>
        <end position="850"/>
    </location>
</feature>
<evidence type="ECO:0000259" key="5">
    <source>
        <dbReference type="PROSITE" id="PS50850"/>
    </source>
</evidence>
<evidence type="ECO:0000256" key="1">
    <source>
        <dbReference type="ARBA" id="ARBA00004141"/>
    </source>
</evidence>
<feature type="compositionally biased region" description="Polar residues" evidence="2">
    <location>
        <begin position="891"/>
        <end position="907"/>
    </location>
</feature>
<dbReference type="Pfam" id="PF07690">
    <property type="entry name" value="MFS_1"/>
    <property type="match status" value="1"/>
</dbReference>
<dbReference type="SMART" id="SM00408">
    <property type="entry name" value="IGc2"/>
    <property type="match status" value="2"/>
</dbReference>
<dbReference type="InterPro" id="IPR007110">
    <property type="entry name" value="Ig-like_dom"/>
</dbReference>
<dbReference type="SMART" id="SM00406">
    <property type="entry name" value="IGv"/>
    <property type="match status" value="1"/>
</dbReference>
<dbReference type="InterPro" id="IPR050327">
    <property type="entry name" value="Proton-linked_MCT"/>
</dbReference>
<dbReference type="GO" id="GO:0008028">
    <property type="term" value="F:monocarboxylic acid transmembrane transporter activity"/>
    <property type="evidence" value="ECO:0007669"/>
    <property type="project" value="TreeGrafter"/>
</dbReference>
<feature type="domain" description="Ig-like" evidence="4">
    <location>
        <begin position="286"/>
        <end position="380"/>
    </location>
</feature>
<feature type="transmembrane region" description="Helical" evidence="3">
    <location>
        <begin position="771"/>
        <end position="789"/>
    </location>
</feature>
<keyword evidence="3" id="KW-0472">Membrane</keyword>
<evidence type="ECO:0000256" key="3">
    <source>
        <dbReference type="SAM" id="Phobius"/>
    </source>
</evidence>
<dbReference type="SUPFAM" id="SSF103473">
    <property type="entry name" value="MFS general substrate transporter"/>
    <property type="match status" value="1"/>
</dbReference>
<dbReference type="InterPro" id="IPR011701">
    <property type="entry name" value="MFS"/>
</dbReference>
<dbReference type="Proteomes" id="UP000507470">
    <property type="component" value="Unassembled WGS sequence"/>
</dbReference>
<dbReference type="InterPro" id="IPR020846">
    <property type="entry name" value="MFS_dom"/>
</dbReference>
<feature type="domain" description="Ig-like" evidence="4">
    <location>
        <begin position="194"/>
        <end position="267"/>
    </location>
</feature>
<gene>
    <name evidence="6" type="ORF">MCOR_47621</name>
</gene>
<reference evidence="6 7" key="1">
    <citation type="submission" date="2020-06" db="EMBL/GenBank/DDBJ databases">
        <authorList>
            <person name="Li R."/>
            <person name="Bekaert M."/>
        </authorList>
    </citation>
    <scope>NUCLEOTIDE SEQUENCE [LARGE SCALE GENOMIC DNA]</scope>
    <source>
        <strain evidence="7">wild</strain>
    </source>
</reference>
<feature type="domain" description="Major facilitator superfamily (MFS) profile" evidence="5">
    <location>
        <begin position="494"/>
        <end position="884"/>
    </location>
</feature>
<feature type="transmembrane region" description="Helical" evidence="3">
    <location>
        <begin position="617"/>
        <end position="637"/>
    </location>
</feature>
<dbReference type="AlphaFoldDB" id="A0A6J8E5W3"/>
<dbReference type="SMART" id="SM00409">
    <property type="entry name" value="IG"/>
    <property type="match status" value="2"/>
</dbReference>
<dbReference type="InterPro" id="IPR013106">
    <property type="entry name" value="Ig_V-set"/>
</dbReference>
<dbReference type="Gene3D" id="1.20.1250.20">
    <property type="entry name" value="MFS general substrate transporter like domains"/>
    <property type="match status" value="1"/>
</dbReference>
<sequence>MHIYISAQYVETLLAISNGTGIGLFNLWHLSNVSCGNVDDGFFRSDIIDRFQPEIECPYLLYLRMKTVDGTYKKMTKYFTNVTFEKTLEGGSIFEVPGPTFPSPHVSSIHTADGFEYKLADPTGRYLYFGILRPSNNTEVVFYTNDTGYDLTNGLPSSTNIVKVEVVASFKDEGICNETTMESPVDVATCDEPPTVTASFSYIEAVYSDNITLQCTVSSGIPIVESFWDTVTQGQVDVDITNSMDMILNLESVTFANTGIYRCCVANKLHFKKWDQIVVNVTGGFPQVTTTSLSTTLNTSESVTFNCSVTSSPIVTDFYWRKRVSGVDSVISTTDSRFTIEGLSTPSLTITNLQVTDAGEYFCVASNVIGEGTSKGITLDITAQNTDLCPCSCAYRSKVDYWASHNVTNMTYDEIVVWLQPKIKELEKTLTVDKSNLSALINKRISMKDDRPSARSIGYIGINKLFKDSLTYDMNKYLEKLTKVAACCHWGLVIVFAYFVLTFLSVGSTSAMGIYYIYIMDKFKVNLTSATVIGALNTAVGHSGAIIAMPFVEKFGERPVMILGGVLNLIGYSTSIFVTSFPLLYTTMGIIPGLGISFSRVSMVIAVNRYFQKAKMLSVSFGVVGASVGMLSFPLLIRFLAELYGLNGALLIHSGLSFNIVACGAAIFPSERKQLNKEKSDEDKQKVCYNKETVDFSFCVQPPYIAYMITNFLFMAALYIPSTQIPRHAVSIGISVKDISFAIAVSGIGNMFGRISFGVLSHFFESHVVKLWIICLTCSGLIMLMVPFSTKVEEFMIFMIIYGYFEGASSVGWNVSLFNLIKLKYYERGISIAYFVAGIGLAVGSPFTAFLSDHFGSNGISYYIGCGMFVLGAFIMIPFASISAKTDNVFPTSKNQNEPNSSSSQYLEWQDSEETPSRKREIALNTFHETVDKSYENDYRISCYHSLYGILSVTALNDNKYNITVKRIECSDPQGGKSTCERKSAHVKTCIRGYVNEGNNVITAIACKSAVEKKTKKNIKVFVLPPSPVKSSKLVKTSKIKSLSFLYNFSVQRMK</sequence>
<protein>
    <submittedName>
        <fullName evidence="6">SLC16A13</fullName>
    </submittedName>
</protein>
<organism evidence="6 7">
    <name type="scientific">Mytilus coruscus</name>
    <name type="common">Sea mussel</name>
    <dbReference type="NCBI Taxonomy" id="42192"/>
    <lineage>
        <taxon>Eukaryota</taxon>
        <taxon>Metazoa</taxon>
        <taxon>Spiralia</taxon>
        <taxon>Lophotrochozoa</taxon>
        <taxon>Mollusca</taxon>
        <taxon>Bivalvia</taxon>
        <taxon>Autobranchia</taxon>
        <taxon>Pteriomorphia</taxon>
        <taxon>Mytilida</taxon>
        <taxon>Mytiloidea</taxon>
        <taxon>Mytilidae</taxon>
        <taxon>Mytilinae</taxon>
        <taxon>Mytilus</taxon>
    </lineage>
</organism>
<dbReference type="InterPro" id="IPR013783">
    <property type="entry name" value="Ig-like_fold"/>
</dbReference>
<feature type="transmembrane region" description="Helical" evidence="3">
    <location>
        <begin position="649"/>
        <end position="669"/>
    </location>
</feature>
<dbReference type="CDD" id="cd00099">
    <property type="entry name" value="IgV"/>
    <property type="match status" value="1"/>
</dbReference>
<dbReference type="InterPro" id="IPR003599">
    <property type="entry name" value="Ig_sub"/>
</dbReference>
<feature type="region of interest" description="Disordered" evidence="2">
    <location>
        <begin position="891"/>
        <end position="910"/>
    </location>
</feature>
<evidence type="ECO:0000256" key="2">
    <source>
        <dbReference type="SAM" id="MobiDB-lite"/>
    </source>
</evidence>
<dbReference type="InterPro" id="IPR003598">
    <property type="entry name" value="Ig_sub2"/>
</dbReference>
<keyword evidence="7" id="KW-1185">Reference proteome</keyword>
<comment type="subcellular location">
    <subcellularLocation>
        <location evidence="1">Membrane</location>
        <topology evidence="1">Multi-pass membrane protein</topology>
    </subcellularLocation>
</comment>
<dbReference type="CDD" id="cd00096">
    <property type="entry name" value="Ig"/>
    <property type="match status" value="1"/>
</dbReference>
<dbReference type="SUPFAM" id="SSF48726">
    <property type="entry name" value="Immunoglobulin"/>
    <property type="match status" value="2"/>
</dbReference>
<feature type="transmembrane region" description="Helical" evidence="3">
    <location>
        <begin position="530"/>
        <end position="552"/>
    </location>
</feature>
<evidence type="ECO:0000313" key="6">
    <source>
        <dbReference type="EMBL" id="CAC5414885.1"/>
    </source>
</evidence>
<dbReference type="OrthoDB" id="6250964at2759"/>
<name>A0A6J8E5W3_MYTCO</name>
<dbReference type="CDD" id="cd17352">
    <property type="entry name" value="MFS_MCT_SLC16"/>
    <property type="match status" value="1"/>
</dbReference>
<feature type="transmembrane region" description="Helical" evidence="3">
    <location>
        <begin position="572"/>
        <end position="596"/>
    </location>
</feature>
<feature type="transmembrane region" description="Helical" evidence="3">
    <location>
        <begin position="795"/>
        <end position="820"/>
    </location>
</feature>
<dbReference type="EMBL" id="CACVKT020008353">
    <property type="protein sequence ID" value="CAC5414885.1"/>
    <property type="molecule type" value="Genomic_DNA"/>
</dbReference>
<dbReference type="PANTHER" id="PTHR11360">
    <property type="entry name" value="MONOCARBOXYLATE TRANSPORTER"/>
    <property type="match status" value="1"/>
</dbReference>
<dbReference type="InterPro" id="IPR036179">
    <property type="entry name" value="Ig-like_dom_sf"/>
</dbReference>
<dbReference type="PROSITE" id="PS50850">
    <property type="entry name" value="MFS"/>
    <property type="match status" value="1"/>
</dbReference>
<keyword evidence="3" id="KW-0812">Transmembrane</keyword>